<comment type="similarity">
    <text evidence="2">Belongs to the CRISPR-associated protein Cas9 family. Subtype II-A subfamily.</text>
</comment>
<feature type="binding site" evidence="13">
    <location>
        <position position="781"/>
    </location>
    <ligand>
        <name>Mg(2+)</name>
        <dbReference type="ChEBI" id="CHEBI:18420"/>
        <label>2</label>
    </ligand>
</feature>
<dbReference type="PROSITE" id="PS51749">
    <property type="entry name" value="HNH_CAS9"/>
    <property type="match status" value="1"/>
</dbReference>
<keyword evidence="6 13" id="KW-0378">Hydrolase</keyword>
<gene>
    <name evidence="13 15" type="primary">cas9</name>
    <name evidence="15" type="ORF">ESZ54_11480</name>
</gene>
<dbReference type="GO" id="GO:0016787">
    <property type="term" value="F:hydrolase activity"/>
    <property type="evidence" value="ECO:0007669"/>
    <property type="project" value="UniProtKB-KW"/>
</dbReference>
<evidence type="ECO:0000256" key="4">
    <source>
        <dbReference type="ARBA" id="ARBA00022723"/>
    </source>
</evidence>
<dbReference type="OrthoDB" id="9757607at2"/>
<sequence>MRNNYTIGLDIGTNSVGWAVVKDNLDLVKRKMPIQGNTDQTIVKKNFWGVRLFDEGQTAEDRRMKRVAKRRYIRRRQRILYLQDIFTPEMKAFDPAFFHRLDESFIVSVDKTEARHPIFGTLEEEVAYHNDYPTIYHLRKTLADSKEKADLRLIYLAIAHIMKFRGHFLIEGNLNAENSSVEEAFSKFLNIYNDTFLLMADNFGEQVIINQVDTSIKIEKITKLAISRAKKADLILKEFDGEKSNGTFAQFIKLIVGNQGNFKKTFGLENDVKLQLSKETYEEERDELLSLTSDVYADLFTAAKNVYDAIELSSVLKTEDRQTRAKLSASMIERYTTHKEDLADLKNIVKNNAPEKYGSIFNDSTINGYAGYIDGEKVTQEMFYKYLKKELGAIDDFQSSLEKIDKEIYLRKQRTFDNGVIPHQIHLIELEAILERQGEFYPFLKENTEKICQIFKFRIPYYVGPLAKNSEQSQFAWLTRKSNEPIRPWNFSEVVDEFESSKQFIERMTNFDMYLPTEKVLPKHSLLYQKYTIFNELTKVTYKNEQNIVFNFSGDEKQEIFEKLFKYNRKVSKKALLNFLENEYQISGVSIASGIETSFNAHLGTYHDLLKLKIDRAFLDDPKNEDIIEDIVKILTIFEDRKMIREQLKSYENIFSAGTLKAMERRHYTGWGRLSKELIHGIIDRESGKTILDFLMEDDGVKKHTNRNLMQLINDPLLSFKEEIMNRQLDVKQIGLEETVHKLPGSPAIKKGILQSLKVVDELVSIMGYDPKAIVVEMARENQRTNRKSSRLKQLEKLMADMQSSLLKDNPTTNEALRDNRLFLYYLQNGKDMYTEDDLNISSLSQYDLDHIIPQSFIKDDSLDNLVLVSSSKNRGKLDDVPSEDIVRSRKRFWQTLKDSGLISERKFMNLTKGEHGGLTEADREGFIKRQLVETRQITKHVAQILDQRFNPEKDENDQVIRNVDILSLKSALTSQFRKDFKLYKVRDVNDYHHAHDAYLNVVVGNTLVNVYPQLKSEFVYGEYNKKRIMARFSATEKREFYGNIMKFFKSNEPRKTDSGEVLWSQRDVAQVKKVLNYRQMNIVKKVERQKGQLTKESVFPSSDSNKLIPIKKNLETIKYGGFKEIKISFTVLISSIEKNARLLSLVGIPIRDVIEYEKDRVVYLKNIGRVNPIIIRELPKYSLFELSDGRKRFLASANEIQRANQIVLSDHLNKLMYYSVAFVSGDTSVMNDLEKLRDSYAELLDVILNFDKKYTMILKDDIKIRKTFEANKYCDIAILAKAFTNLIKLTQVGGSTTIEFLDVKIPRKQYRSVTDIRGIIDGVLIDQSITGLFESKWKFEG</sequence>
<dbReference type="GO" id="GO:0004519">
    <property type="term" value="F:endonuclease activity"/>
    <property type="evidence" value="ECO:0007669"/>
    <property type="project" value="UniProtKB-UniRule"/>
</dbReference>
<dbReference type="InterPro" id="IPR055228">
    <property type="entry name" value="Cas9_RuvC"/>
</dbReference>
<accession>A0A4S3B6J9</accession>
<feature type="binding site" evidence="13">
    <location>
        <position position="10"/>
    </location>
    <ligand>
        <name>Mg(2+)</name>
        <dbReference type="ChEBI" id="CHEBI:18420"/>
        <label>2</label>
    </ligand>
</feature>
<dbReference type="Gene3D" id="1.10.30.50">
    <property type="match status" value="1"/>
</dbReference>
<proteinExistence type="inferred from homology"/>
<dbReference type="InterPro" id="IPR032240">
    <property type="entry name" value="Cas9_REC"/>
</dbReference>
<evidence type="ECO:0000256" key="3">
    <source>
        <dbReference type="ARBA" id="ARBA00022722"/>
    </source>
</evidence>
<dbReference type="EMBL" id="SDGV01000031">
    <property type="protein sequence ID" value="THB60265.1"/>
    <property type="molecule type" value="Genomic_DNA"/>
</dbReference>
<dbReference type="GO" id="GO:0043571">
    <property type="term" value="P:maintenance of CRISPR repeat elements"/>
    <property type="evidence" value="ECO:0007669"/>
    <property type="project" value="UniProtKB-UniRule"/>
</dbReference>
<evidence type="ECO:0000313" key="16">
    <source>
        <dbReference type="Proteomes" id="UP000310506"/>
    </source>
</evidence>
<keyword evidence="7 13" id="KW-0460">Magnesium</keyword>
<keyword evidence="8 13" id="KW-0694">RNA-binding</keyword>
<comment type="similarity">
    <text evidence="13">Belongs to the CRISPR-associated Cas9 family.</text>
</comment>
<feature type="active site" description="For RuvC-like nuclease domain" evidence="13">
    <location>
        <position position="10"/>
    </location>
</feature>
<organism evidence="15 16">
    <name type="scientific">Vagococcus silagei</name>
    <dbReference type="NCBI Taxonomy" id="2508885"/>
    <lineage>
        <taxon>Bacteria</taxon>
        <taxon>Bacillati</taxon>
        <taxon>Bacillota</taxon>
        <taxon>Bacilli</taxon>
        <taxon>Lactobacillales</taxon>
        <taxon>Enterococcaceae</taxon>
        <taxon>Vagococcus</taxon>
    </lineage>
</organism>
<comment type="function">
    <text evidence="13">CRISPR (clustered regularly interspaced short palindromic repeat) is an adaptive immune system that provides protection against mobile genetic elements (viruses, transposable elements and conjugative plasmids). CRISPR clusters contain spacers, sequences complementary to antecedent mobile elements, and target invading nucleic acids. CRISPR clusters are transcribed and processed into CRISPR RNA (crRNA). In type II CRISPR systems correct processing of pre-crRNA requires a trans-encoded small RNA (tracrRNA), endogenous ribonuclease 3 (rnc) and this protein. The tracrRNA serves as a guide for ribonuclease 3-aided processing of pre-crRNA. Subsequently Cas9/crRNA/tracrRNA endonucleolytically cleaves linear or circular dsDNA target complementary to the spacer; Cas9 is inactive in the absence of the 2 guide RNAs (gRNA). Cas9 recognizes the protospacer adjacent motif (PAM) in the CRISPR repeat sequences to help distinguish self versus nonself, as targets within the bacterial CRISPR locus do not have PAMs. PAM recognition is also required for catalytic activity.</text>
</comment>
<keyword evidence="5 13" id="KW-0255">Endonuclease</keyword>
<evidence type="ECO:0000256" key="5">
    <source>
        <dbReference type="ARBA" id="ARBA00022759"/>
    </source>
</evidence>
<keyword evidence="16" id="KW-1185">Reference proteome</keyword>
<comment type="caution">
    <text evidence="15">The sequence shown here is derived from an EMBL/GenBank/DDBJ whole genome shotgun (WGS) entry which is preliminary data.</text>
</comment>
<dbReference type="InterPro" id="IPR032237">
    <property type="entry name" value="Cas9_PI"/>
</dbReference>
<feature type="active site" description="Proton acceptor for HNH nuclease domain" evidence="13">
    <location>
        <position position="851"/>
    </location>
</feature>
<dbReference type="Pfam" id="PF22702">
    <property type="entry name" value="Cas9_RuvC"/>
    <property type="match status" value="1"/>
</dbReference>
<feature type="binding site" evidence="13">
    <location>
        <position position="777"/>
    </location>
    <ligand>
        <name>Mg(2+)</name>
        <dbReference type="ChEBI" id="CHEBI:18420"/>
        <label>1</label>
    </ligand>
</feature>
<dbReference type="Pfam" id="PF13395">
    <property type="entry name" value="HNH_4"/>
    <property type="match status" value="1"/>
</dbReference>
<comment type="cofactor">
    <cofactor evidence="1 13">
        <name>Mg(2+)</name>
        <dbReference type="ChEBI" id="CHEBI:18420"/>
    </cofactor>
</comment>
<comment type="domain">
    <text evidence="13">Has 2 endonuclease domains. The discontinuous RuvC-like domain cleaves the target DNA noncomplementary to crRNA while the HNH nuclease domain cleaves the target DNA complementary to crRNA.</text>
</comment>
<dbReference type="GO" id="GO:0046872">
    <property type="term" value="F:metal ion binding"/>
    <property type="evidence" value="ECO:0007669"/>
    <property type="project" value="UniProtKB-UniRule"/>
</dbReference>
<evidence type="ECO:0000256" key="6">
    <source>
        <dbReference type="ARBA" id="ARBA00022801"/>
    </source>
</evidence>
<dbReference type="Pfam" id="PF16592">
    <property type="entry name" value="Cas9_REC"/>
    <property type="match status" value="1"/>
</dbReference>
<dbReference type="InterPro" id="IPR003615">
    <property type="entry name" value="HNH_nuc"/>
</dbReference>
<dbReference type="GO" id="GO:0003723">
    <property type="term" value="F:RNA binding"/>
    <property type="evidence" value="ECO:0007669"/>
    <property type="project" value="UniProtKB-UniRule"/>
</dbReference>
<evidence type="ECO:0000256" key="9">
    <source>
        <dbReference type="ARBA" id="ARBA00023118"/>
    </source>
</evidence>
<evidence type="ECO:0000313" key="15">
    <source>
        <dbReference type="EMBL" id="THB60265.1"/>
    </source>
</evidence>
<dbReference type="HAMAP" id="MF_01480">
    <property type="entry name" value="Cas9"/>
    <property type="match status" value="1"/>
</dbReference>
<evidence type="ECO:0000256" key="7">
    <source>
        <dbReference type="ARBA" id="ARBA00022842"/>
    </source>
</evidence>
<keyword evidence="4 13" id="KW-0479">Metal-binding</keyword>
<evidence type="ECO:0000259" key="14">
    <source>
        <dbReference type="PROSITE" id="PS51749"/>
    </source>
</evidence>
<dbReference type="Proteomes" id="UP000310506">
    <property type="component" value="Unassembled WGS sequence"/>
</dbReference>
<evidence type="ECO:0000256" key="12">
    <source>
        <dbReference type="ARBA" id="ARBA00046380"/>
    </source>
</evidence>
<dbReference type="Pfam" id="PF16595">
    <property type="entry name" value="Cas9_PI"/>
    <property type="match status" value="1"/>
</dbReference>
<dbReference type="RefSeq" id="WP_136137796.1">
    <property type="nucleotide sequence ID" value="NZ_SDGV01000031.1"/>
</dbReference>
<feature type="domain" description="HNH Cas9-type" evidence="14">
    <location>
        <begin position="775"/>
        <end position="932"/>
    </location>
</feature>
<evidence type="ECO:0000256" key="13">
    <source>
        <dbReference type="HAMAP-Rule" id="MF_01480"/>
    </source>
</evidence>
<evidence type="ECO:0000256" key="10">
    <source>
        <dbReference type="ARBA" id="ARBA00023125"/>
    </source>
</evidence>
<keyword evidence="3 13" id="KW-0540">Nuclease</keyword>
<dbReference type="InterPro" id="IPR033114">
    <property type="entry name" value="HNH_CAS9"/>
</dbReference>
<dbReference type="InterPro" id="IPR028629">
    <property type="entry name" value="Cas9"/>
</dbReference>
<evidence type="ECO:0000256" key="11">
    <source>
        <dbReference type="ARBA" id="ARBA00023211"/>
    </source>
</evidence>
<feature type="binding site" evidence="13">
    <location>
        <position position="781"/>
    </location>
    <ligand>
        <name>Mg(2+)</name>
        <dbReference type="ChEBI" id="CHEBI:18420"/>
        <label>1</label>
    </ligand>
</feature>
<feature type="binding site" evidence="13">
    <location>
        <position position="10"/>
    </location>
    <ligand>
        <name>Mg(2+)</name>
        <dbReference type="ChEBI" id="CHEBI:18420"/>
        <label>1</label>
    </ligand>
</feature>
<dbReference type="InterPro" id="IPR036397">
    <property type="entry name" value="RNaseH_sf"/>
</dbReference>
<reference evidence="15 16" key="1">
    <citation type="submission" date="2019-01" db="EMBL/GenBank/DDBJ databases">
        <title>Vagococcus silagei sp. nov. isolated from brewer's grain.</title>
        <authorList>
            <person name="Guu J.-R."/>
        </authorList>
    </citation>
    <scope>NUCLEOTIDE SEQUENCE [LARGE SCALE GENOMIC DNA]</scope>
    <source>
        <strain evidence="15 16">2B-2</strain>
    </source>
</reference>
<keyword evidence="9 13" id="KW-0051">Antiviral defense</keyword>
<dbReference type="Gene3D" id="3.30.420.10">
    <property type="entry name" value="Ribonuclease H-like superfamily/Ribonuclease H"/>
    <property type="match status" value="1"/>
</dbReference>
<dbReference type="GO" id="GO:0051607">
    <property type="term" value="P:defense response to virus"/>
    <property type="evidence" value="ECO:0007669"/>
    <property type="project" value="UniProtKB-UniRule"/>
</dbReference>
<dbReference type="EC" id="3.1.-.-" evidence="13"/>
<evidence type="ECO:0000256" key="2">
    <source>
        <dbReference type="ARBA" id="ARBA00005244"/>
    </source>
</evidence>
<evidence type="ECO:0000256" key="8">
    <source>
        <dbReference type="ARBA" id="ARBA00022884"/>
    </source>
</evidence>
<evidence type="ECO:0000256" key="1">
    <source>
        <dbReference type="ARBA" id="ARBA00001946"/>
    </source>
</evidence>
<keyword evidence="11" id="KW-0464">Manganese</keyword>
<dbReference type="NCBIfam" id="TIGR01865">
    <property type="entry name" value="cas_Csn1"/>
    <property type="match status" value="1"/>
</dbReference>
<comment type="subunit">
    <text evidence="12 13">Monomer. Binds crRNA and tracrRNA.</text>
</comment>
<feature type="binding site" evidence="13">
    <location>
        <position position="994"/>
    </location>
    <ligand>
        <name>Mg(2+)</name>
        <dbReference type="ChEBI" id="CHEBI:18420"/>
        <label>2</label>
    </ligand>
</feature>
<keyword evidence="10 13" id="KW-0238">DNA-binding</keyword>
<name>A0A4S3B6J9_9ENTE</name>
<dbReference type="GO" id="GO:0003677">
    <property type="term" value="F:DNA binding"/>
    <property type="evidence" value="ECO:0007669"/>
    <property type="project" value="UniProtKB-UniRule"/>
</dbReference>
<protein>
    <recommendedName>
        <fullName evidence="13">CRISPR-associated endonuclease Cas9</fullName>
        <ecNumber evidence="13">3.1.-.-</ecNumber>
    </recommendedName>
</protein>